<feature type="transmembrane region" description="Helical" evidence="1">
    <location>
        <begin position="450"/>
        <end position="467"/>
    </location>
</feature>
<feature type="transmembrane region" description="Helical" evidence="1">
    <location>
        <begin position="287"/>
        <end position="305"/>
    </location>
</feature>
<accession>A0A1H9ZBZ6</accession>
<feature type="transmembrane region" description="Helical" evidence="1">
    <location>
        <begin position="238"/>
        <end position="258"/>
    </location>
</feature>
<feature type="transmembrane region" description="Helical" evidence="1">
    <location>
        <begin position="372"/>
        <end position="392"/>
    </location>
</feature>
<reference evidence="2 3" key="1">
    <citation type="submission" date="2016-10" db="EMBL/GenBank/DDBJ databases">
        <authorList>
            <person name="de Groot N.N."/>
        </authorList>
    </citation>
    <scope>NUCLEOTIDE SEQUENCE [LARGE SCALE GENOMIC DNA]</scope>
    <source>
        <strain evidence="2 3">DSM 1801</strain>
    </source>
</reference>
<keyword evidence="1" id="KW-0472">Membrane</keyword>
<dbReference type="EMBL" id="FOHN01000003">
    <property type="protein sequence ID" value="SES79067.1"/>
    <property type="molecule type" value="Genomic_DNA"/>
</dbReference>
<keyword evidence="1" id="KW-1133">Transmembrane helix</keyword>
<dbReference type="Proteomes" id="UP000199800">
    <property type="component" value="Unassembled WGS sequence"/>
</dbReference>
<feature type="transmembrane region" description="Helical" evidence="1">
    <location>
        <begin position="264"/>
        <end position="280"/>
    </location>
</feature>
<dbReference type="AlphaFoldDB" id="A0A1H9ZBZ6"/>
<feature type="transmembrane region" description="Helical" evidence="1">
    <location>
        <begin position="202"/>
        <end position="226"/>
    </location>
</feature>
<gene>
    <name evidence="2" type="ORF">SAMN04487772_103121</name>
</gene>
<evidence type="ECO:0000313" key="2">
    <source>
        <dbReference type="EMBL" id="SES79067.1"/>
    </source>
</evidence>
<keyword evidence="1" id="KW-0812">Transmembrane</keyword>
<keyword evidence="3" id="KW-1185">Reference proteome</keyword>
<evidence type="ECO:0008006" key="4">
    <source>
        <dbReference type="Google" id="ProtNLM"/>
    </source>
</evidence>
<feature type="transmembrane region" description="Helical" evidence="1">
    <location>
        <begin position="69"/>
        <end position="89"/>
    </location>
</feature>
<sequence>MEYEVKQVKQSNSSHYDNSQTAFPLFYILFCFLLDLSLSMWFESYSIMFCGTIGSLLVAALTRNLDDNVIGRLCLLKLFGIFFVLLIYYGNIHAYGVPYYIGGSDDVKFEFRANRMILKGFNWPWSDDLITNSRGFNWVLCMIMKACKFLHISYHTACFRVMNIDLLLATGVLVYRIGYIRLNMKKRIARNAMTIMCLFPNAVYISSFIFRDTLSVLMTVLFFICTDDIFRTGEDPPILISSRPCNVFIILNLIFWGYWLRGELLYIMILIIGISFLRNEEMKGKKFAIMMVMLTIVVVIFYQIGAVDSFLFKTDSAYNYHHVEDGSSSLSRVIFNMPIVPLGLILRIVYGVVFPIPVGLLKVSRIFTDGLILAEFIVSLGMCVQIACIPILVRNTRHLDKYTITFLSIFLIIVISSYTFRHFILVYPFAILMILREYYSMPRVQANKSILLGFGALMMGALMYLVAK</sequence>
<evidence type="ECO:0000313" key="3">
    <source>
        <dbReference type="Proteomes" id="UP000199800"/>
    </source>
</evidence>
<evidence type="ECO:0000256" key="1">
    <source>
        <dbReference type="SAM" id="Phobius"/>
    </source>
</evidence>
<feature type="transmembrane region" description="Helical" evidence="1">
    <location>
        <begin position="404"/>
        <end position="429"/>
    </location>
</feature>
<protein>
    <recommendedName>
        <fullName evidence="4">Dolichyl-phosphate-mannose-protein mannosyltransferase</fullName>
    </recommendedName>
</protein>
<feature type="transmembrane region" description="Helical" evidence="1">
    <location>
        <begin position="166"/>
        <end position="182"/>
    </location>
</feature>
<proteinExistence type="predicted"/>
<feature type="transmembrane region" description="Helical" evidence="1">
    <location>
        <begin position="339"/>
        <end position="360"/>
    </location>
</feature>
<name>A0A1H9ZBZ6_9FIRM</name>
<feature type="transmembrane region" description="Helical" evidence="1">
    <location>
        <begin position="21"/>
        <end position="38"/>
    </location>
</feature>
<dbReference type="STRING" id="29364.SAMN04487772_103121"/>
<feature type="transmembrane region" description="Helical" evidence="1">
    <location>
        <begin position="44"/>
        <end position="62"/>
    </location>
</feature>
<organism evidence="2 3">
    <name type="scientific">[Clostridium] polysaccharolyticum</name>
    <dbReference type="NCBI Taxonomy" id="29364"/>
    <lineage>
        <taxon>Bacteria</taxon>
        <taxon>Bacillati</taxon>
        <taxon>Bacillota</taxon>
        <taxon>Clostridia</taxon>
        <taxon>Lachnospirales</taxon>
        <taxon>Lachnospiraceae</taxon>
    </lineage>
</organism>